<dbReference type="GO" id="GO:0004619">
    <property type="term" value="F:phosphoglycerate mutase activity"/>
    <property type="evidence" value="ECO:0007669"/>
    <property type="project" value="UniProtKB-EC"/>
</dbReference>
<protein>
    <recommendedName>
        <fullName evidence="2">phosphoglycerate mutase (2,3-diphosphoglycerate-dependent)</fullName>
        <ecNumber evidence="2">5.4.2.11</ecNumber>
    </recommendedName>
</protein>
<evidence type="ECO:0000256" key="5">
    <source>
        <dbReference type="PIRSR" id="PIRSR613078-1"/>
    </source>
</evidence>
<dbReference type="Pfam" id="PF00300">
    <property type="entry name" value="His_Phos_1"/>
    <property type="match status" value="1"/>
</dbReference>
<feature type="site" description="Transition state stabilizer" evidence="7">
    <location>
        <position position="153"/>
    </location>
</feature>
<evidence type="ECO:0000313" key="8">
    <source>
        <dbReference type="EMBL" id="QCT70972.1"/>
    </source>
</evidence>
<evidence type="ECO:0000256" key="7">
    <source>
        <dbReference type="PIRSR" id="PIRSR613078-3"/>
    </source>
</evidence>
<name>A0A4P9C8L0_EUBML</name>
<evidence type="ECO:0000256" key="3">
    <source>
        <dbReference type="ARBA" id="ARBA00023152"/>
    </source>
</evidence>
<dbReference type="Gene3D" id="3.40.50.1240">
    <property type="entry name" value="Phosphoglycerate mutase-like"/>
    <property type="match status" value="1"/>
</dbReference>
<gene>
    <name evidence="8" type="ORF">CPZ25_006405</name>
</gene>
<dbReference type="SMART" id="SM00855">
    <property type="entry name" value="PGAM"/>
    <property type="match status" value="1"/>
</dbReference>
<dbReference type="KEGG" id="emt:CPZ25_006405"/>
<feature type="active site" description="Proton donor/acceptor" evidence="5">
    <location>
        <position position="85"/>
    </location>
</feature>
<dbReference type="InterPro" id="IPR013078">
    <property type="entry name" value="His_Pase_superF_clade-1"/>
</dbReference>
<dbReference type="InterPro" id="IPR005952">
    <property type="entry name" value="Phosphogly_mut1"/>
</dbReference>
<dbReference type="PANTHER" id="PTHR11931">
    <property type="entry name" value="PHOSPHOGLYCERATE MUTASE"/>
    <property type="match status" value="1"/>
</dbReference>
<evidence type="ECO:0000256" key="2">
    <source>
        <dbReference type="ARBA" id="ARBA00012028"/>
    </source>
</evidence>
<dbReference type="Proteomes" id="UP000218387">
    <property type="component" value="Chromosome"/>
</dbReference>
<feature type="binding site" evidence="6">
    <location>
        <position position="61"/>
    </location>
    <ligand>
        <name>substrate</name>
    </ligand>
</feature>
<dbReference type="EMBL" id="CP029487">
    <property type="protein sequence ID" value="QCT70972.1"/>
    <property type="molecule type" value="Genomic_DNA"/>
</dbReference>
<evidence type="ECO:0000313" key="9">
    <source>
        <dbReference type="Proteomes" id="UP000218387"/>
    </source>
</evidence>
<dbReference type="AlphaFoldDB" id="A0A4P9C8L0"/>
<comment type="similarity">
    <text evidence="1">Belongs to the phosphoglycerate mutase family. BPG-dependent PGAM subfamily.</text>
</comment>
<dbReference type="SUPFAM" id="SSF53254">
    <property type="entry name" value="Phosphoglycerate mutase-like"/>
    <property type="match status" value="1"/>
</dbReference>
<keyword evidence="4" id="KW-0413">Isomerase</keyword>
<keyword evidence="9" id="KW-1185">Reference proteome</keyword>
<reference evidence="8 9" key="1">
    <citation type="submission" date="2018-05" db="EMBL/GenBank/DDBJ databases">
        <title>Genome comparison of Eubacterium sp.</title>
        <authorList>
            <person name="Feng Y."/>
            <person name="Sanchez-Andrea I."/>
            <person name="Stams A.J.M."/>
            <person name="De Vos W.M."/>
        </authorList>
    </citation>
    <scope>NUCLEOTIDE SEQUENCE [LARGE SCALE GENOMIC DNA]</scope>
    <source>
        <strain evidence="8 9">YI</strain>
    </source>
</reference>
<sequence length="209" mass="23783">MKYILVRHVETFGNAEHRLNGHTESDYTAFGVRMKEMLVDELVALNKKIPFDEIYVSPISRAYKIGEAVAERLDRPFTPDDRLKEFNFGIFDGLTADEAMALDKKMWDTWMDDYNHVTLPGGENYTDYHNRMSAFLAEHAAVHAHKNVLIVAHGGTVHSLLVNLLDLPLQSKWHFNIKLGSITVVDCPEGFGMLEALYTPDYDSIKLNP</sequence>
<dbReference type="EC" id="5.4.2.11" evidence="2"/>
<accession>A0A4P9C8L0</accession>
<dbReference type="RefSeq" id="WP_058693998.1">
    <property type="nucleotide sequence ID" value="NZ_CABJDW020000014.1"/>
</dbReference>
<feature type="binding site" evidence="6">
    <location>
        <begin position="7"/>
        <end position="14"/>
    </location>
    <ligand>
        <name>substrate</name>
    </ligand>
</feature>
<keyword evidence="3" id="KW-0324">Glycolysis</keyword>
<dbReference type="InterPro" id="IPR029033">
    <property type="entry name" value="His_PPase_superfam"/>
</dbReference>
<dbReference type="GO" id="GO:0006096">
    <property type="term" value="P:glycolytic process"/>
    <property type="evidence" value="ECO:0007669"/>
    <property type="project" value="UniProtKB-KW"/>
</dbReference>
<evidence type="ECO:0000256" key="6">
    <source>
        <dbReference type="PIRSR" id="PIRSR613078-2"/>
    </source>
</evidence>
<feature type="active site" description="Tele-phosphohistidine intermediate" evidence="5">
    <location>
        <position position="8"/>
    </location>
</feature>
<evidence type="ECO:0000256" key="4">
    <source>
        <dbReference type="ARBA" id="ARBA00023235"/>
    </source>
</evidence>
<proteinExistence type="inferred from homology"/>
<evidence type="ECO:0000256" key="1">
    <source>
        <dbReference type="ARBA" id="ARBA00006717"/>
    </source>
</evidence>
<dbReference type="CDD" id="cd07067">
    <property type="entry name" value="HP_PGM_like"/>
    <property type="match status" value="1"/>
</dbReference>
<organism evidence="8 9">
    <name type="scientific">Eubacterium maltosivorans</name>
    <dbReference type="NCBI Taxonomy" id="2041044"/>
    <lineage>
        <taxon>Bacteria</taxon>
        <taxon>Bacillati</taxon>
        <taxon>Bacillota</taxon>
        <taxon>Clostridia</taxon>
        <taxon>Eubacteriales</taxon>
        <taxon>Eubacteriaceae</taxon>
        <taxon>Eubacterium</taxon>
    </lineage>
</organism>